<dbReference type="EMBL" id="JAGQHS010000337">
    <property type="protein sequence ID" value="MCA9759408.1"/>
    <property type="molecule type" value="Genomic_DNA"/>
</dbReference>
<dbReference type="AlphaFoldDB" id="A0A956NKE1"/>
<sequence length="155" mass="16819">MNDDLLTPSLGSNDRADAYDRPWNPWHLVFVAFLGGIAAAAILQTINWRKLNAPERVLPTAIALGFFVLFIGLGSGYVANHWTSDGTMDGRTVRLTQRVVSVAIAVAVAAMQNRSFTLAERMDVEIGRLLWKPAILAILAGGVIQFLLGMLGTIL</sequence>
<dbReference type="Proteomes" id="UP000739538">
    <property type="component" value="Unassembled WGS sequence"/>
</dbReference>
<gene>
    <name evidence="2" type="ORF">KDA27_26680</name>
</gene>
<feature type="transmembrane region" description="Helical" evidence="1">
    <location>
        <begin position="129"/>
        <end position="154"/>
    </location>
</feature>
<keyword evidence="1" id="KW-0472">Membrane</keyword>
<proteinExistence type="predicted"/>
<feature type="transmembrane region" description="Helical" evidence="1">
    <location>
        <begin position="58"/>
        <end position="79"/>
    </location>
</feature>
<name>A0A956NKE1_UNCEI</name>
<comment type="caution">
    <text evidence="2">The sequence shown here is derived from an EMBL/GenBank/DDBJ whole genome shotgun (WGS) entry which is preliminary data.</text>
</comment>
<evidence type="ECO:0000256" key="1">
    <source>
        <dbReference type="SAM" id="Phobius"/>
    </source>
</evidence>
<accession>A0A956NKE1</accession>
<evidence type="ECO:0000313" key="3">
    <source>
        <dbReference type="Proteomes" id="UP000739538"/>
    </source>
</evidence>
<reference evidence="2" key="2">
    <citation type="journal article" date="2021" name="Microbiome">
        <title>Successional dynamics and alternative stable states in a saline activated sludge microbial community over 9 years.</title>
        <authorList>
            <person name="Wang Y."/>
            <person name="Ye J."/>
            <person name="Ju F."/>
            <person name="Liu L."/>
            <person name="Boyd J.A."/>
            <person name="Deng Y."/>
            <person name="Parks D.H."/>
            <person name="Jiang X."/>
            <person name="Yin X."/>
            <person name="Woodcroft B.J."/>
            <person name="Tyson G.W."/>
            <person name="Hugenholtz P."/>
            <person name="Polz M.F."/>
            <person name="Zhang T."/>
        </authorList>
    </citation>
    <scope>NUCLEOTIDE SEQUENCE</scope>
    <source>
        <strain evidence="2">HKST-UBA02</strain>
    </source>
</reference>
<keyword evidence="1" id="KW-1133">Transmembrane helix</keyword>
<reference evidence="2" key="1">
    <citation type="submission" date="2020-04" db="EMBL/GenBank/DDBJ databases">
        <authorList>
            <person name="Zhang T."/>
        </authorList>
    </citation>
    <scope>NUCLEOTIDE SEQUENCE</scope>
    <source>
        <strain evidence="2">HKST-UBA02</strain>
    </source>
</reference>
<evidence type="ECO:0000313" key="2">
    <source>
        <dbReference type="EMBL" id="MCA9759408.1"/>
    </source>
</evidence>
<organism evidence="2 3">
    <name type="scientific">Eiseniibacteriota bacterium</name>
    <dbReference type="NCBI Taxonomy" id="2212470"/>
    <lineage>
        <taxon>Bacteria</taxon>
        <taxon>Candidatus Eiseniibacteriota</taxon>
    </lineage>
</organism>
<feature type="transmembrane region" description="Helical" evidence="1">
    <location>
        <begin position="26"/>
        <end position="46"/>
    </location>
</feature>
<keyword evidence="1" id="KW-0812">Transmembrane</keyword>
<protein>
    <submittedName>
        <fullName evidence="2">Uncharacterized protein</fullName>
    </submittedName>
</protein>
<feature type="transmembrane region" description="Helical" evidence="1">
    <location>
        <begin position="99"/>
        <end position="117"/>
    </location>
</feature>